<evidence type="ECO:0000256" key="1">
    <source>
        <dbReference type="ARBA" id="ARBA00011028"/>
    </source>
</evidence>
<reference evidence="8" key="1">
    <citation type="submission" date="2019-01" db="EMBL/GenBank/DDBJ databases">
        <title>Draft genomes of a novel of Sporanaerobacter strains.</title>
        <authorList>
            <person name="Ma S."/>
        </authorList>
    </citation>
    <scope>NUCLEOTIDE SEQUENCE [LARGE SCALE GENOMIC DNA]</scope>
    <source>
        <strain evidence="8">NJN-17</strain>
    </source>
</reference>
<dbReference type="PROSITE" id="PS51257">
    <property type="entry name" value="PROKAR_LIPOPROTEIN"/>
    <property type="match status" value="1"/>
</dbReference>
<dbReference type="PRINTS" id="PR00690">
    <property type="entry name" value="ADHESNFAMILY"/>
</dbReference>
<sequence length="319" mass="35798">MKKFNIKILCLIMAIVMGLMLFSGCGKQDDKGKTGEVTQNTNDNNGNKKLSVYASFYAMYDLTKKVGGDKINLVNLVPSGVEPHDWEPTPKDIANLEKADLLICNGAGMEGWLDKISGSLDNDKLVIVDTSKDIKLLEGHEEDENLKYDPHVWLNPMNAKKQMEIIKDALVKADETNKDYYEKNYEEYVKQLDELDQEYKDAVATFTKKEIIVSHQAFGYLCDAYGLKQTPIEGLTADAEPSPAKMAEIVKFAKEHDVKYIFFEELVSPKVAETIAQEVGAQTEVLNPLEGLEDDDIKAGKEYISVMKENLEVLKKALQ</sequence>
<dbReference type="Proteomes" id="UP000287969">
    <property type="component" value="Chromosome"/>
</dbReference>
<dbReference type="CDD" id="cd01017">
    <property type="entry name" value="AdcA"/>
    <property type="match status" value="1"/>
</dbReference>
<dbReference type="PANTHER" id="PTHR42953:SF3">
    <property type="entry name" value="HIGH-AFFINITY ZINC UPTAKE SYSTEM PROTEIN ZNUA"/>
    <property type="match status" value="1"/>
</dbReference>
<evidence type="ECO:0000256" key="2">
    <source>
        <dbReference type="ARBA" id="ARBA00022448"/>
    </source>
</evidence>
<dbReference type="InterPro" id="IPR006127">
    <property type="entry name" value="ZnuA-like"/>
</dbReference>
<dbReference type="KEGG" id="spoa:EQM13_17070"/>
<proteinExistence type="inferred from homology"/>
<keyword evidence="8" id="KW-1185">Reference proteome</keyword>
<evidence type="ECO:0000256" key="3">
    <source>
        <dbReference type="ARBA" id="ARBA00022729"/>
    </source>
</evidence>
<feature type="signal peptide" evidence="6">
    <location>
        <begin position="1"/>
        <end position="28"/>
    </location>
</feature>
<keyword evidence="2 4" id="KW-0813">Transport</keyword>
<feature type="coiled-coil region" evidence="5">
    <location>
        <begin position="178"/>
        <end position="205"/>
    </location>
</feature>
<dbReference type="GO" id="GO:0030001">
    <property type="term" value="P:metal ion transport"/>
    <property type="evidence" value="ECO:0007669"/>
    <property type="project" value="InterPro"/>
</dbReference>
<dbReference type="EMBL" id="CP035282">
    <property type="protein sequence ID" value="QAT63157.1"/>
    <property type="molecule type" value="Genomic_DNA"/>
</dbReference>
<dbReference type="PRINTS" id="PR00691">
    <property type="entry name" value="ADHESINB"/>
</dbReference>
<evidence type="ECO:0000313" key="8">
    <source>
        <dbReference type="Proteomes" id="UP000287969"/>
    </source>
</evidence>
<dbReference type="RefSeq" id="WP_071139381.1">
    <property type="nucleotide sequence ID" value="NZ_CP035282.1"/>
</dbReference>
<dbReference type="GO" id="GO:0007155">
    <property type="term" value="P:cell adhesion"/>
    <property type="evidence" value="ECO:0007669"/>
    <property type="project" value="InterPro"/>
</dbReference>
<dbReference type="InterPro" id="IPR006128">
    <property type="entry name" value="Lipoprotein_PsaA-like"/>
</dbReference>
<dbReference type="Gene3D" id="3.40.50.1980">
    <property type="entry name" value="Nitrogenase molybdenum iron protein domain"/>
    <property type="match status" value="2"/>
</dbReference>
<name>A0A410QGM7_9FIRM</name>
<organism evidence="7 8">
    <name type="scientific">Acidilutibacter cellobiosedens</name>
    <dbReference type="NCBI Taxonomy" id="2507161"/>
    <lineage>
        <taxon>Bacteria</taxon>
        <taxon>Bacillati</taxon>
        <taxon>Bacillota</taxon>
        <taxon>Tissierellia</taxon>
        <taxon>Tissierellales</taxon>
        <taxon>Acidilutibacteraceae</taxon>
        <taxon>Acidilutibacter</taxon>
    </lineage>
</organism>
<gene>
    <name evidence="7" type="ORF">EQM13_17070</name>
</gene>
<evidence type="ECO:0000256" key="6">
    <source>
        <dbReference type="SAM" id="SignalP"/>
    </source>
</evidence>
<accession>A0A410QGM7</accession>
<dbReference type="PANTHER" id="PTHR42953">
    <property type="entry name" value="HIGH-AFFINITY ZINC UPTAKE SYSTEM PROTEIN ZNUA-RELATED"/>
    <property type="match status" value="1"/>
</dbReference>
<dbReference type="InterPro" id="IPR006129">
    <property type="entry name" value="AdhesinB"/>
</dbReference>
<keyword evidence="3 6" id="KW-0732">Signal</keyword>
<dbReference type="AlphaFoldDB" id="A0A410QGM7"/>
<evidence type="ECO:0000256" key="5">
    <source>
        <dbReference type="SAM" id="Coils"/>
    </source>
</evidence>
<dbReference type="GO" id="GO:0046872">
    <property type="term" value="F:metal ion binding"/>
    <property type="evidence" value="ECO:0007669"/>
    <property type="project" value="InterPro"/>
</dbReference>
<dbReference type="InterPro" id="IPR050492">
    <property type="entry name" value="Bact_metal-bind_prot9"/>
</dbReference>
<dbReference type="SUPFAM" id="SSF53807">
    <property type="entry name" value="Helical backbone' metal receptor"/>
    <property type="match status" value="1"/>
</dbReference>
<evidence type="ECO:0000256" key="4">
    <source>
        <dbReference type="RuleBase" id="RU003512"/>
    </source>
</evidence>
<keyword evidence="5" id="KW-0175">Coiled coil</keyword>
<dbReference type="Pfam" id="PF01297">
    <property type="entry name" value="ZnuA"/>
    <property type="match status" value="1"/>
</dbReference>
<comment type="similarity">
    <text evidence="1 4">Belongs to the bacterial solute-binding protein 9 family.</text>
</comment>
<protein>
    <submittedName>
        <fullName evidence="7">ABC transporter substrate-binding protein</fullName>
    </submittedName>
</protein>
<evidence type="ECO:0000313" key="7">
    <source>
        <dbReference type="EMBL" id="QAT63157.1"/>
    </source>
</evidence>
<feature type="chain" id="PRO_5019208120" evidence="6">
    <location>
        <begin position="29"/>
        <end position="319"/>
    </location>
</feature>
<dbReference type="OrthoDB" id="9810636at2"/>